<dbReference type="Proteomes" id="UP000219743">
    <property type="component" value="Unassembled WGS sequence"/>
</dbReference>
<dbReference type="Pfam" id="PF07751">
    <property type="entry name" value="Abi_2"/>
    <property type="match status" value="1"/>
</dbReference>
<evidence type="ECO:0000313" key="2">
    <source>
        <dbReference type="Proteomes" id="UP000219743"/>
    </source>
</evidence>
<protein>
    <submittedName>
        <fullName evidence="1">CAAX protease</fullName>
    </submittedName>
</protein>
<organism evidence="1 2">
    <name type="scientific">Bacillus cereus</name>
    <dbReference type="NCBI Taxonomy" id="1396"/>
    <lineage>
        <taxon>Bacteria</taxon>
        <taxon>Bacillati</taxon>
        <taxon>Bacillota</taxon>
        <taxon>Bacilli</taxon>
        <taxon>Bacillales</taxon>
        <taxon>Bacillaceae</taxon>
        <taxon>Bacillus</taxon>
        <taxon>Bacillus cereus group</taxon>
    </lineage>
</organism>
<dbReference type="EMBL" id="NTRC01000009">
    <property type="protein sequence ID" value="PFD21557.1"/>
    <property type="molecule type" value="Genomic_DNA"/>
</dbReference>
<accession>A0A9X6VK78</accession>
<dbReference type="InterPro" id="IPR011664">
    <property type="entry name" value="Abi_system_AbiD/AbiF-like"/>
</dbReference>
<proteinExistence type="predicted"/>
<keyword evidence="1" id="KW-0645">Protease</keyword>
<keyword evidence="1" id="KW-0378">Hydrolase</keyword>
<sequence length="335" mass="38952">MGIWNMKYSVKQQIKYLKNGKGIKFDLTDEAEAREILSSVTYYYKITCYRKNFVKNSSGKYEDLDFAVLNDLAVIDMRLRYVLIQIGLDLEHALKAALVKSITNSSEDGYTIVNEFDAYQRGIFISNGGHAKNYRGVLKMIIGKVRDPQDYDYPLTNVYSPSLATPRPTPIWVLLEKMSYGDVKKFIDFYVSSSKPNYKQFKSAYELLIMTKRIRDAAAHSRPVLMNIGNDNHAGVISGRISNLVEKEFQDLNIAKKNTKEYREYIGLLKNIKIHDLFCLLILHQKYVVSPVVRQIRKNELEKVMYRAMLKSDIYTQHLQLRKIHDFFKKVLQKI</sequence>
<name>A0A9X6VK78_BACCE</name>
<dbReference type="AlphaFoldDB" id="A0A9X6VK78"/>
<dbReference type="GO" id="GO:0008233">
    <property type="term" value="F:peptidase activity"/>
    <property type="evidence" value="ECO:0007669"/>
    <property type="project" value="UniProtKB-KW"/>
</dbReference>
<gene>
    <name evidence="1" type="ORF">CN263_14835</name>
</gene>
<dbReference type="GO" id="GO:0006508">
    <property type="term" value="P:proteolysis"/>
    <property type="evidence" value="ECO:0007669"/>
    <property type="project" value="UniProtKB-KW"/>
</dbReference>
<evidence type="ECO:0000313" key="1">
    <source>
        <dbReference type="EMBL" id="PFD21557.1"/>
    </source>
</evidence>
<reference evidence="1 2" key="1">
    <citation type="submission" date="2017-09" db="EMBL/GenBank/DDBJ databases">
        <title>Large-scale bioinformatics analysis of Bacillus genomes uncovers conserved roles of natural products in bacterial physiology.</title>
        <authorList>
            <consortium name="Agbiome Team Llc"/>
            <person name="Bleich R.M."/>
            <person name="Kirk G.J."/>
            <person name="Santa Maria K.C."/>
            <person name="Allen S.E."/>
            <person name="Farag S."/>
            <person name="Shank E.A."/>
            <person name="Bowers A."/>
        </authorList>
    </citation>
    <scope>NUCLEOTIDE SEQUENCE [LARGE SCALE GENOMIC DNA]</scope>
    <source>
        <strain evidence="1 2">AFS024404</strain>
    </source>
</reference>
<comment type="caution">
    <text evidence="1">The sequence shown here is derived from an EMBL/GenBank/DDBJ whole genome shotgun (WGS) entry which is preliminary data.</text>
</comment>